<evidence type="ECO:0000256" key="5">
    <source>
        <dbReference type="ARBA" id="ARBA00023004"/>
    </source>
</evidence>
<dbReference type="PROSITE" id="PS51471">
    <property type="entry name" value="FE2OG_OXY"/>
    <property type="match status" value="1"/>
</dbReference>
<sequence>MAGGKNKGRGKSSSVTPKKSNKTMAVGSKAAKDGQSSSSISYLVPILVVIGAILYKSQYGSSDEIAQSLNTTDPTAGHRKMKVPVGWQDGFYTIEDVVTVPSTHATLYPNGGNGPGETITIESDKDFLDLGRVYNDMGQIVQSRTHFKNGASLYLGPTRAGTHFQWPAVALGHRRPVSGVYGGDGKQVELETLTEPTENAASSEPRVFYVHNFLSAAEADEFVKFSTAPENPYKMAPSTGGTHKAWNQGGDGAVLTTRTSENAFDITTKQSFDVKKRAFRLLRMNGYQENMADGIQILRYKVGQAYVAHHDYFPTHQSKDFNWDPLSGGSNRFATIFLYLSDVSYGGQTVFPNCEKLSAEKSPELVERLGESPSASELKEFVSNAGLMEGSWEDNLIHKCYEKFAVPPRRGDAILFYSQRPDGLLDTNSLHGACPILNGTKWGANLWVWNACRYSQCSEDPMLPSEELTPALKAPFPGGS</sequence>
<keyword evidence="9" id="KW-1185">Reference proteome</keyword>
<dbReference type="InterPro" id="IPR005123">
    <property type="entry name" value="Oxoglu/Fe-dep_dioxygenase_dom"/>
</dbReference>
<keyword evidence="5" id="KW-0408">Iron</keyword>
<dbReference type="GO" id="GO:0004656">
    <property type="term" value="F:procollagen-proline 4-dioxygenase activity"/>
    <property type="evidence" value="ECO:0007669"/>
    <property type="project" value="TreeGrafter"/>
</dbReference>
<evidence type="ECO:0000256" key="2">
    <source>
        <dbReference type="ARBA" id="ARBA00022723"/>
    </source>
</evidence>
<protein>
    <recommendedName>
        <fullName evidence="7">Fe2OG dioxygenase domain-containing protein</fullName>
    </recommendedName>
</protein>
<dbReference type="OMA" id="DTACASH"/>
<evidence type="ECO:0000256" key="3">
    <source>
        <dbReference type="ARBA" id="ARBA00022964"/>
    </source>
</evidence>
<evidence type="ECO:0000256" key="1">
    <source>
        <dbReference type="ARBA" id="ARBA00001961"/>
    </source>
</evidence>
<dbReference type="GO" id="GO:0005783">
    <property type="term" value="C:endoplasmic reticulum"/>
    <property type="evidence" value="ECO:0007669"/>
    <property type="project" value="TreeGrafter"/>
</dbReference>
<feature type="region of interest" description="Disordered" evidence="6">
    <location>
        <begin position="1"/>
        <end position="35"/>
    </location>
</feature>
<gene>
    <name evidence="8" type="ORF">THAOC_02250</name>
</gene>
<feature type="compositionally biased region" description="Basic residues" evidence="6">
    <location>
        <begin position="1"/>
        <end position="10"/>
    </location>
</feature>
<dbReference type="eggNOG" id="KOG1591">
    <property type="taxonomic scope" value="Eukaryota"/>
</dbReference>
<dbReference type="GO" id="GO:0031418">
    <property type="term" value="F:L-ascorbic acid binding"/>
    <property type="evidence" value="ECO:0007669"/>
    <property type="project" value="InterPro"/>
</dbReference>
<evidence type="ECO:0000256" key="4">
    <source>
        <dbReference type="ARBA" id="ARBA00023002"/>
    </source>
</evidence>
<evidence type="ECO:0000313" key="9">
    <source>
        <dbReference type="Proteomes" id="UP000266841"/>
    </source>
</evidence>
<dbReference type="OrthoDB" id="420380at2759"/>
<feature type="domain" description="Fe2OG dioxygenase" evidence="7">
    <location>
        <begin position="291"/>
        <end position="450"/>
    </location>
</feature>
<dbReference type="Pfam" id="PF13640">
    <property type="entry name" value="2OG-FeII_Oxy_3"/>
    <property type="match status" value="1"/>
</dbReference>
<dbReference type="InterPro" id="IPR044862">
    <property type="entry name" value="Pro_4_hyd_alph_FE2OG_OXY"/>
</dbReference>
<accession>K0TB49</accession>
<comment type="cofactor">
    <cofactor evidence="1">
        <name>L-ascorbate</name>
        <dbReference type="ChEBI" id="CHEBI:38290"/>
    </cofactor>
</comment>
<dbReference type="EMBL" id="AGNL01002595">
    <property type="protein sequence ID" value="EJK76008.1"/>
    <property type="molecule type" value="Genomic_DNA"/>
</dbReference>
<dbReference type="Proteomes" id="UP000266841">
    <property type="component" value="Unassembled WGS sequence"/>
</dbReference>
<dbReference type="InterPro" id="IPR006620">
    <property type="entry name" value="Pro_4_hyd_alph"/>
</dbReference>
<dbReference type="GO" id="GO:0005506">
    <property type="term" value="F:iron ion binding"/>
    <property type="evidence" value="ECO:0007669"/>
    <property type="project" value="InterPro"/>
</dbReference>
<organism evidence="8 9">
    <name type="scientific">Thalassiosira oceanica</name>
    <name type="common">Marine diatom</name>
    <dbReference type="NCBI Taxonomy" id="159749"/>
    <lineage>
        <taxon>Eukaryota</taxon>
        <taxon>Sar</taxon>
        <taxon>Stramenopiles</taxon>
        <taxon>Ochrophyta</taxon>
        <taxon>Bacillariophyta</taxon>
        <taxon>Coscinodiscophyceae</taxon>
        <taxon>Thalassiosirophycidae</taxon>
        <taxon>Thalassiosirales</taxon>
        <taxon>Thalassiosiraceae</taxon>
        <taxon>Thalassiosira</taxon>
    </lineage>
</organism>
<evidence type="ECO:0000313" key="8">
    <source>
        <dbReference type="EMBL" id="EJK76008.1"/>
    </source>
</evidence>
<keyword evidence="4" id="KW-0560">Oxidoreductase</keyword>
<evidence type="ECO:0000256" key="6">
    <source>
        <dbReference type="SAM" id="MobiDB-lite"/>
    </source>
</evidence>
<comment type="caution">
    <text evidence="8">The sequence shown here is derived from an EMBL/GenBank/DDBJ whole genome shotgun (WGS) entry which is preliminary data.</text>
</comment>
<dbReference type="Gene3D" id="2.60.120.620">
    <property type="entry name" value="q2cbj1_9rhob like domain"/>
    <property type="match status" value="1"/>
</dbReference>
<dbReference type="InterPro" id="IPR045054">
    <property type="entry name" value="P4HA-like"/>
</dbReference>
<reference evidence="8 9" key="1">
    <citation type="journal article" date="2012" name="Genome Biol.">
        <title>Genome and low-iron response of an oceanic diatom adapted to chronic iron limitation.</title>
        <authorList>
            <person name="Lommer M."/>
            <person name="Specht M."/>
            <person name="Roy A.S."/>
            <person name="Kraemer L."/>
            <person name="Andreson R."/>
            <person name="Gutowska M.A."/>
            <person name="Wolf J."/>
            <person name="Bergner S.V."/>
            <person name="Schilhabel M.B."/>
            <person name="Klostermeier U.C."/>
            <person name="Beiko R.G."/>
            <person name="Rosenstiel P."/>
            <person name="Hippler M."/>
            <person name="Laroche J."/>
        </authorList>
    </citation>
    <scope>NUCLEOTIDE SEQUENCE [LARGE SCALE GENOMIC DNA]</scope>
    <source>
        <strain evidence="8 9">CCMP1005</strain>
    </source>
</reference>
<name>K0TB49_THAOC</name>
<dbReference type="SMART" id="SM00702">
    <property type="entry name" value="P4Hc"/>
    <property type="match status" value="1"/>
</dbReference>
<keyword evidence="2" id="KW-0479">Metal-binding</keyword>
<evidence type="ECO:0000259" key="7">
    <source>
        <dbReference type="PROSITE" id="PS51471"/>
    </source>
</evidence>
<dbReference type="PANTHER" id="PTHR10869:SF226">
    <property type="entry name" value="PROLYL 4-HYDROXYLASE ALPHA SUBUNIT DOMAIN-CONTAINING PROTEIN"/>
    <property type="match status" value="1"/>
</dbReference>
<dbReference type="PANTHER" id="PTHR10869">
    <property type="entry name" value="PROLYL 4-HYDROXYLASE ALPHA SUBUNIT"/>
    <property type="match status" value="1"/>
</dbReference>
<dbReference type="AlphaFoldDB" id="K0TB49"/>
<proteinExistence type="predicted"/>
<keyword evidence="3" id="KW-0223">Dioxygenase</keyword>